<reference evidence="11 12" key="1">
    <citation type="submission" date="2024-06" db="EMBL/GenBank/DDBJ databases">
        <title>A chromosome level genome sequence of Diviner's sage (Salvia divinorum).</title>
        <authorList>
            <person name="Ford S.A."/>
            <person name="Ro D.-K."/>
            <person name="Ness R.W."/>
            <person name="Phillips M.A."/>
        </authorList>
    </citation>
    <scope>NUCLEOTIDE SEQUENCE [LARGE SCALE GENOMIC DNA]</scope>
    <source>
        <strain evidence="11">SAF-2024a</strain>
        <tissue evidence="11">Leaf</tissue>
    </source>
</reference>
<dbReference type="EC" id="3.2.1.67" evidence="11"/>
<dbReference type="SUPFAM" id="SSF51126">
    <property type="entry name" value="Pectin lyase-like"/>
    <property type="match status" value="1"/>
</dbReference>
<evidence type="ECO:0000256" key="9">
    <source>
        <dbReference type="RuleBase" id="RU361169"/>
    </source>
</evidence>
<evidence type="ECO:0000256" key="6">
    <source>
        <dbReference type="ARBA" id="ARBA00023295"/>
    </source>
</evidence>
<dbReference type="InterPro" id="IPR006626">
    <property type="entry name" value="PbH1"/>
</dbReference>
<evidence type="ECO:0000256" key="8">
    <source>
        <dbReference type="PROSITE-ProRule" id="PRU10052"/>
    </source>
</evidence>
<dbReference type="PROSITE" id="PS00502">
    <property type="entry name" value="POLYGALACTURONASE"/>
    <property type="match status" value="1"/>
</dbReference>
<comment type="subcellular location">
    <subcellularLocation>
        <location evidence="1">Secreted</location>
        <location evidence="1">Cell wall</location>
    </subcellularLocation>
</comment>
<evidence type="ECO:0000256" key="10">
    <source>
        <dbReference type="SAM" id="SignalP"/>
    </source>
</evidence>
<organism evidence="11 12">
    <name type="scientific">Salvia divinorum</name>
    <name type="common">Maria pastora</name>
    <name type="synonym">Diviner's sage</name>
    <dbReference type="NCBI Taxonomy" id="28513"/>
    <lineage>
        <taxon>Eukaryota</taxon>
        <taxon>Viridiplantae</taxon>
        <taxon>Streptophyta</taxon>
        <taxon>Embryophyta</taxon>
        <taxon>Tracheophyta</taxon>
        <taxon>Spermatophyta</taxon>
        <taxon>Magnoliopsida</taxon>
        <taxon>eudicotyledons</taxon>
        <taxon>Gunneridae</taxon>
        <taxon>Pentapetalae</taxon>
        <taxon>asterids</taxon>
        <taxon>lamiids</taxon>
        <taxon>Lamiales</taxon>
        <taxon>Lamiaceae</taxon>
        <taxon>Nepetoideae</taxon>
        <taxon>Mentheae</taxon>
        <taxon>Salviinae</taxon>
        <taxon>Salvia</taxon>
        <taxon>Salvia subgen. Calosphace</taxon>
    </lineage>
</organism>
<proteinExistence type="inferred from homology"/>
<keyword evidence="7" id="KW-0961">Cell wall biogenesis/degradation</keyword>
<dbReference type="InterPro" id="IPR000743">
    <property type="entry name" value="Glyco_hydro_28"/>
</dbReference>
<sequence>MQGFMVYLLLLYGAIFELSVVKCARSTGSDSGTTFDVTKFGAIGNGKTDDAKAFESAWAAACNKGLGTSKVTVPSGKTFLISSVKFEGPCESRSITFEILGTIVALPKQAWGKGDGDEWILFHQVQALSVVGNGQGVIDGQGATWWPHGRENNSPTALRFSQCNNLRVSGLKHMNSQKNHISINGCNHANISNLHITAPGTSPNTDGIDISSSSNLFILDCVMETGDDCIAINGGTSSVFISRVTCGPGHGISVGSLGKNGKHEEVEGIRVENCTFIKTQNGVRIKSWQGGAGFAKDIVFSNINFQSAGNPVIIDQYYCPHKTCNTKAGAVKVSDVKYIGLHGTSVAKNATIDLRCSETVPCTGIEFNDINIKSVGGHASTSNIAHCTNAHGTARSCNPPINCVKS</sequence>
<dbReference type="SMART" id="SM00710">
    <property type="entry name" value="PbH1"/>
    <property type="match status" value="4"/>
</dbReference>
<dbReference type="GO" id="GO:0047911">
    <property type="term" value="F:galacturan 1,4-alpha-galacturonidase activity"/>
    <property type="evidence" value="ECO:0007669"/>
    <property type="project" value="UniProtKB-EC"/>
</dbReference>
<evidence type="ECO:0000256" key="1">
    <source>
        <dbReference type="ARBA" id="ARBA00004191"/>
    </source>
</evidence>
<dbReference type="EMBL" id="JBEAFC010000003">
    <property type="protein sequence ID" value="KAL1564970.1"/>
    <property type="molecule type" value="Genomic_DNA"/>
</dbReference>
<feature type="active site" evidence="8">
    <location>
        <position position="250"/>
    </location>
</feature>
<keyword evidence="5 9" id="KW-0378">Hydrolase</keyword>
<keyword evidence="3" id="KW-0134">Cell wall</keyword>
<evidence type="ECO:0000313" key="12">
    <source>
        <dbReference type="Proteomes" id="UP001567538"/>
    </source>
</evidence>
<dbReference type="AlphaFoldDB" id="A0ABD1I8B4"/>
<dbReference type="InterPro" id="IPR012334">
    <property type="entry name" value="Pectin_lyas_fold"/>
</dbReference>
<name>A0ABD1I8B4_SALDI</name>
<comment type="caution">
    <text evidence="11">The sequence shown here is derived from an EMBL/GenBank/DDBJ whole genome shotgun (WGS) entry which is preliminary data.</text>
</comment>
<keyword evidence="10" id="KW-0732">Signal</keyword>
<dbReference type="PANTHER" id="PTHR31375">
    <property type="match status" value="1"/>
</dbReference>
<dbReference type="InterPro" id="IPR011050">
    <property type="entry name" value="Pectin_lyase_fold/virulence"/>
</dbReference>
<evidence type="ECO:0000256" key="7">
    <source>
        <dbReference type="ARBA" id="ARBA00023316"/>
    </source>
</evidence>
<evidence type="ECO:0000313" key="11">
    <source>
        <dbReference type="EMBL" id="KAL1564970.1"/>
    </source>
</evidence>
<keyword evidence="6 9" id="KW-0326">Glycosidase</keyword>
<accession>A0ABD1I8B4</accession>
<comment type="similarity">
    <text evidence="2 9">Belongs to the glycosyl hydrolase 28 family.</text>
</comment>
<dbReference type="GO" id="GO:0071555">
    <property type="term" value="P:cell wall organization"/>
    <property type="evidence" value="ECO:0007669"/>
    <property type="project" value="UniProtKB-KW"/>
</dbReference>
<evidence type="ECO:0000256" key="4">
    <source>
        <dbReference type="ARBA" id="ARBA00022525"/>
    </source>
</evidence>
<gene>
    <name evidence="11" type="ORF">AAHA92_07246</name>
</gene>
<evidence type="ECO:0000256" key="5">
    <source>
        <dbReference type="ARBA" id="ARBA00022801"/>
    </source>
</evidence>
<feature type="signal peptide" evidence="10">
    <location>
        <begin position="1"/>
        <end position="23"/>
    </location>
</feature>
<evidence type="ECO:0000256" key="3">
    <source>
        <dbReference type="ARBA" id="ARBA00022512"/>
    </source>
</evidence>
<evidence type="ECO:0000256" key="2">
    <source>
        <dbReference type="ARBA" id="ARBA00008834"/>
    </source>
</evidence>
<keyword evidence="4" id="KW-0964">Secreted</keyword>
<dbReference type="Gene3D" id="2.160.20.10">
    <property type="entry name" value="Single-stranded right-handed beta-helix, Pectin lyase-like"/>
    <property type="match status" value="1"/>
</dbReference>
<dbReference type="Proteomes" id="UP001567538">
    <property type="component" value="Unassembled WGS sequence"/>
</dbReference>
<dbReference type="Pfam" id="PF00295">
    <property type="entry name" value="Glyco_hydro_28"/>
    <property type="match status" value="1"/>
</dbReference>
<keyword evidence="12" id="KW-1185">Reference proteome</keyword>
<protein>
    <submittedName>
        <fullName evidence="11">Galacturonan 1,4-alpha-galacturonidase</fullName>
        <ecNumber evidence="11">3.2.1.67</ecNumber>
    </submittedName>
</protein>
<feature type="chain" id="PRO_5044838799" evidence="10">
    <location>
        <begin position="24"/>
        <end position="406"/>
    </location>
</feature>